<feature type="domain" description="CENP-V/GFA" evidence="4">
    <location>
        <begin position="15"/>
        <end position="131"/>
    </location>
</feature>
<dbReference type="GO" id="GO:0016846">
    <property type="term" value="F:carbon-sulfur lyase activity"/>
    <property type="evidence" value="ECO:0007669"/>
    <property type="project" value="InterPro"/>
</dbReference>
<dbReference type="GO" id="GO:0046872">
    <property type="term" value="F:metal ion binding"/>
    <property type="evidence" value="ECO:0007669"/>
    <property type="project" value="UniProtKB-KW"/>
</dbReference>
<dbReference type="SUPFAM" id="SSF51316">
    <property type="entry name" value="Mss4-like"/>
    <property type="match status" value="1"/>
</dbReference>
<gene>
    <name evidence="5" type="ORF">B1806_15025</name>
</gene>
<keyword evidence="6" id="KW-1185">Reference proteome</keyword>
<dbReference type="Gene3D" id="2.170.150.70">
    <property type="match status" value="1"/>
</dbReference>
<dbReference type="RefSeq" id="WP_081127133.1">
    <property type="nucleotide sequence ID" value="NZ_LDOS01000002.1"/>
</dbReference>
<dbReference type="PANTHER" id="PTHR28620:SF1">
    <property type="entry name" value="CENP-V_GFA DOMAIN-CONTAINING PROTEIN"/>
    <property type="match status" value="1"/>
</dbReference>
<comment type="similarity">
    <text evidence="1">Belongs to the Gfa family.</text>
</comment>
<evidence type="ECO:0000259" key="4">
    <source>
        <dbReference type="PROSITE" id="PS51891"/>
    </source>
</evidence>
<name>A0A4S3KH83_9GAMM</name>
<dbReference type="EMBL" id="MWQO01000062">
    <property type="protein sequence ID" value="THD07294.1"/>
    <property type="molecule type" value="Genomic_DNA"/>
</dbReference>
<dbReference type="InterPro" id="IPR052355">
    <property type="entry name" value="CENP-V-like"/>
</dbReference>
<sequence>MQLRQVGQTVIQPTHRATCHCGAVVLELELPDGMVNPRRCDCSYCRRRGTIVASVPLGGLHVVKGAEHLKVYQFNTRTAKHYFCSVCGIHTHHQRRSDPEQYGYNVGCLEGVNPFDIQEVPTNDGVNHPSDMRGR</sequence>
<accession>A0A4S3KH83</accession>
<dbReference type="InterPro" id="IPR011057">
    <property type="entry name" value="Mss4-like_sf"/>
</dbReference>
<dbReference type="STRING" id="993689.GCA_002077135_01810"/>
<evidence type="ECO:0000313" key="6">
    <source>
        <dbReference type="Proteomes" id="UP000307749"/>
    </source>
</evidence>
<proteinExistence type="inferred from homology"/>
<evidence type="ECO:0000313" key="5">
    <source>
        <dbReference type="EMBL" id="THD07294.1"/>
    </source>
</evidence>
<evidence type="ECO:0000256" key="1">
    <source>
        <dbReference type="ARBA" id="ARBA00005495"/>
    </source>
</evidence>
<dbReference type="PROSITE" id="PS51891">
    <property type="entry name" value="CENP_V_GFA"/>
    <property type="match status" value="1"/>
</dbReference>
<protein>
    <submittedName>
        <fullName evidence="5">Aldehyde-activating protein</fullName>
    </submittedName>
</protein>
<organism evidence="5 6">
    <name type="scientific">Metallibacterium scheffleri</name>
    <dbReference type="NCBI Taxonomy" id="993689"/>
    <lineage>
        <taxon>Bacteria</taxon>
        <taxon>Pseudomonadati</taxon>
        <taxon>Pseudomonadota</taxon>
        <taxon>Gammaproteobacteria</taxon>
        <taxon>Lysobacterales</taxon>
        <taxon>Rhodanobacteraceae</taxon>
        <taxon>Metallibacterium</taxon>
    </lineage>
</organism>
<dbReference type="PANTHER" id="PTHR28620">
    <property type="entry name" value="CENTROMERE PROTEIN V"/>
    <property type="match status" value="1"/>
</dbReference>
<dbReference type="Pfam" id="PF04828">
    <property type="entry name" value="GFA"/>
    <property type="match status" value="1"/>
</dbReference>
<reference evidence="5 6" key="1">
    <citation type="submission" date="2017-02" db="EMBL/GenBank/DDBJ databases">
        <title>Whole genome sequencing of Metallibacterium scheffleri DSM 24874 (T).</title>
        <authorList>
            <person name="Kumar S."/>
            <person name="Patil P."/>
            <person name="Patil P.B."/>
        </authorList>
    </citation>
    <scope>NUCLEOTIDE SEQUENCE [LARGE SCALE GENOMIC DNA]</scope>
    <source>
        <strain evidence="5 6">DSM 24874</strain>
    </source>
</reference>
<keyword evidence="3" id="KW-0862">Zinc</keyword>
<comment type="caution">
    <text evidence="5">The sequence shown here is derived from an EMBL/GenBank/DDBJ whole genome shotgun (WGS) entry which is preliminary data.</text>
</comment>
<dbReference type="InterPro" id="IPR006913">
    <property type="entry name" value="CENP-V/GFA"/>
</dbReference>
<dbReference type="OrthoDB" id="9805575at2"/>
<evidence type="ECO:0000256" key="2">
    <source>
        <dbReference type="ARBA" id="ARBA00022723"/>
    </source>
</evidence>
<evidence type="ECO:0000256" key="3">
    <source>
        <dbReference type="ARBA" id="ARBA00022833"/>
    </source>
</evidence>
<dbReference type="AlphaFoldDB" id="A0A4S3KH83"/>
<dbReference type="Proteomes" id="UP000307749">
    <property type="component" value="Unassembled WGS sequence"/>
</dbReference>
<keyword evidence="2" id="KW-0479">Metal-binding</keyword>